<protein>
    <submittedName>
        <fullName evidence="2">Uncharacterized protein</fullName>
    </submittedName>
</protein>
<feature type="compositionally biased region" description="Basic and acidic residues" evidence="1">
    <location>
        <begin position="297"/>
        <end position="318"/>
    </location>
</feature>
<dbReference type="AlphaFoldDB" id="A0A133VIE7"/>
<feature type="compositionally biased region" description="Acidic residues" evidence="1">
    <location>
        <begin position="386"/>
        <end position="406"/>
    </location>
</feature>
<feature type="compositionally biased region" description="Basic and acidic residues" evidence="1">
    <location>
        <begin position="330"/>
        <end position="343"/>
    </location>
</feature>
<name>A0A133VIE7_9EURY</name>
<dbReference type="Gene3D" id="3.40.50.300">
    <property type="entry name" value="P-loop containing nucleotide triphosphate hydrolases"/>
    <property type="match status" value="1"/>
</dbReference>
<feature type="region of interest" description="Disordered" evidence="1">
    <location>
        <begin position="297"/>
        <end position="427"/>
    </location>
</feature>
<dbReference type="InterPro" id="IPR027417">
    <property type="entry name" value="P-loop_NTPase"/>
</dbReference>
<proteinExistence type="predicted"/>
<dbReference type="Proteomes" id="UP000070263">
    <property type="component" value="Unassembled WGS sequence"/>
</dbReference>
<reference evidence="2 3" key="1">
    <citation type="journal article" date="2016" name="Sci. Rep.">
        <title>Metabolic traits of an uncultured archaeal lineage -MSBL1- from brine pools of the Red Sea.</title>
        <authorList>
            <person name="Mwirichia R."/>
            <person name="Alam I."/>
            <person name="Rashid M."/>
            <person name="Vinu M."/>
            <person name="Ba-Alawi W."/>
            <person name="Anthony Kamau A."/>
            <person name="Kamanda Ngugi D."/>
            <person name="Goker M."/>
            <person name="Klenk H.P."/>
            <person name="Bajic V."/>
            <person name="Stingl U."/>
        </authorList>
    </citation>
    <scope>NUCLEOTIDE SEQUENCE [LARGE SCALE GENOMIC DNA]</scope>
    <source>
        <strain evidence="2">SCGC-AAA382A20</strain>
    </source>
</reference>
<feature type="compositionally biased region" description="Acidic residues" evidence="1">
    <location>
        <begin position="415"/>
        <end position="427"/>
    </location>
</feature>
<accession>A0A133VIE7</accession>
<feature type="compositionally biased region" description="Acidic residues" evidence="1">
    <location>
        <begin position="354"/>
        <end position="371"/>
    </location>
</feature>
<evidence type="ECO:0000256" key="1">
    <source>
        <dbReference type="SAM" id="MobiDB-lite"/>
    </source>
</evidence>
<dbReference type="SUPFAM" id="SSF52540">
    <property type="entry name" value="P-loop containing nucleoside triphosphate hydrolases"/>
    <property type="match status" value="1"/>
</dbReference>
<evidence type="ECO:0000313" key="2">
    <source>
        <dbReference type="EMBL" id="KXB06206.1"/>
    </source>
</evidence>
<sequence length="427" mass="49126">MGLEEVMSGEKKDGFTADEIAKEWRDSAEKKESYMMMGIYGPEGTAKSGVALDALTSEEIQEGGKIAVIDVDDSCQKIWEECLGSPVHVRIIDPLITDEEDDVTWVATYNKVSSFLSWFKRNGKKENIKWVILDGLDTFLKWCEFKMKVEFHGGEMAENMEIGLDWGKRNQMYYKVVRLLKSIPANIIVTAHMASNSYYEKDTNGNKVLRTEISGANWHKGKQQDTADELFEIIRMRKHVRKSGIFKTKKYTAEVEKWKGNARMENRKFLVLETKTNTETNENEKIEWHGLIHKLREYNEKDKQSDREKSEKSEPVKDDMDDLLGPSQSDSKELKTKDRKKSDNTPTPSPVIAENDDDDDEDSDDFPEDTSETVSEASIENALDVDLSEELDEESEQEQDEDEEKNDEEKGNEIDTSDDEEWLDDVF</sequence>
<keyword evidence="3" id="KW-1185">Reference proteome</keyword>
<evidence type="ECO:0000313" key="3">
    <source>
        <dbReference type="Proteomes" id="UP000070263"/>
    </source>
</evidence>
<comment type="caution">
    <text evidence="2">The sequence shown here is derived from an EMBL/GenBank/DDBJ whole genome shotgun (WGS) entry which is preliminary data.</text>
</comment>
<gene>
    <name evidence="2" type="ORF">AKJ51_04025</name>
</gene>
<dbReference type="Pfam" id="PF13479">
    <property type="entry name" value="AAA_24"/>
    <property type="match status" value="1"/>
</dbReference>
<organism evidence="2 3">
    <name type="scientific">candidate division MSBL1 archaeon SCGC-AAA382A20</name>
    <dbReference type="NCBI Taxonomy" id="1698280"/>
    <lineage>
        <taxon>Archaea</taxon>
        <taxon>Methanobacteriati</taxon>
        <taxon>Methanobacteriota</taxon>
        <taxon>candidate division MSBL1</taxon>
    </lineage>
</organism>
<dbReference type="EMBL" id="LHYE01000053">
    <property type="protein sequence ID" value="KXB06206.1"/>
    <property type="molecule type" value="Genomic_DNA"/>
</dbReference>